<dbReference type="CDD" id="cd07740">
    <property type="entry name" value="metallo-hydrolase-like_MBL-fold"/>
    <property type="match status" value="1"/>
</dbReference>
<dbReference type="SMART" id="SM00849">
    <property type="entry name" value="Lactamase_B"/>
    <property type="match status" value="1"/>
</dbReference>
<dbReference type="SUPFAM" id="SSF56281">
    <property type="entry name" value="Metallo-hydrolase/oxidoreductase"/>
    <property type="match status" value="1"/>
</dbReference>
<dbReference type="Proteomes" id="UP000660024">
    <property type="component" value="Unassembled WGS sequence"/>
</dbReference>
<organism evidence="2 3">
    <name type="scientific">Pedobacter segetis</name>
    <dbReference type="NCBI Taxonomy" id="2793069"/>
    <lineage>
        <taxon>Bacteria</taxon>
        <taxon>Pseudomonadati</taxon>
        <taxon>Bacteroidota</taxon>
        <taxon>Sphingobacteriia</taxon>
        <taxon>Sphingobacteriales</taxon>
        <taxon>Sphingobacteriaceae</taxon>
        <taxon>Pedobacter</taxon>
    </lineage>
</organism>
<gene>
    <name evidence="2" type="ORF">I5M32_12030</name>
</gene>
<evidence type="ECO:0000259" key="1">
    <source>
        <dbReference type="SMART" id="SM00849"/>
    </source>
</evidence>
<dbReference type="PANTHER" id="PTHR46018:SF7">
    <property type="entry name" value="RIBONUCLEASE Z"/>
    <property type="match status" value="1"/>
</dbReference>
<feature type="domain" description="Metallo-beta-lactamase" evidence="1">
    <location>
        <begin position="18"/>
        <end position="218"/>
    </location>
</feature>
<keyword evidence="3" id="KW-1185">Reference proteome</keyword>
<dbReference type="Gene3D" id="3.60.15.10">
    <property type="entry name" value="Ribonuclease Z/Hydroxyacylglutathione hydrolase-like"/>
    <property type="match status" value="1"/>
</dbReference>
<accession>A0ABS1BLB3</accession>
<comment type="caution">
    <text evidence="2">The sequence shown here is derived from an EMBL/GenBank/DDBJ whole genome shotgun (WGS) entry which is preliminary data.</text>
</comment>
<evidence type="ECO:0000313" key="3">
    <source>
        <dbReference type="Proteomes" id="UP000660024"/>
    </source>
</evidence>
<protein>
    <submittedName>
        <fullName evidence="2">MBL fold metallo-hydrolase</fullName>
    </submittedName>
</protein>
<dbReference type="InterPro" id="IPR001279">
    <property type="entry name" value="Metallo-B-lactamas"/>
</dbReference>
<dbReference type="Pfam" id="PF23023">
    <property type="entry name" value="Anti-Pycsar_Apyc1"/>
    <property type="match status" value="1"/>
</dbReference>
<dbReference type="PANTHER" id="PTHR46018">
    <property type="entry name" value="ZINC PHOSPHODIESTERASE ELAC PROTEIN 1"/>
    <property type="match status" value="1"/>
</dbReference>
<name>A0ABS1BLB3_9SPHI</name>
<dbReference type="EMBL" id="JAEHFY010000016">
    <property type="protein sequence ID" value="MBK0383688.1"/>
    <property type="molecule type" value="Genomic_DNA"/>
</dbReference>
<evidence type="ECO:0000313" key="2">
    <source>
        <dbReference type="EMBL" id="MBK0383688.1"/>
    </source>
</evidence>
<dbReference type="RefSeq" id="WP_200586673.1">
    <property type="nucleotide sequence ID" value="NZ_JAEHFY010000016.1"/>
</dbReference>
<proteinExistence type="predicted"/>
<sequence>MKLTIIGAGDAFGSGGNFNTCFHLQANKINLLIDCGATSLVGLKKQHLEPADLDYILISHLHGDHFGGLPFIILDFTRKKRTKALTIIGPPSIEAKTLLLLDVLYPDLIDKIDRNLLEFIEFESNQKQDLHDFKLQTFEVIHSPPSFPNALKLFIDDKIIAFSGDTEWTNNLIPLADEADLLICECNGFKTIGKGHLNYQTIIKNQHLLNAKQIILNHLGDEALENQDFFEIPIAKEGLEIDL</sequence>
<reference evidence="2 3" key="1">
    <citation type="submission" date="2020-12" db="EMBL/GenBank/DDBJ databases">
        <title>Bacterial novel species Pedobacter sp. SD-b isolated from soil.</title>
        <authorList>
            <person name="Jung H.-Y."/>
        </authorList>
    </citation>
    <scope>NUCLEOTIDE SEQUENCE [LARGE SCALE GENOMIC DNA]</scope>
    <source>
        <strain evidence="2 3">SD-b</strain>
    </source>
</reference>
<dbReference type="InterPro" id="IPR036866">
    <property type="entry name" value="RibonucZ/Hydroxyglut_hydro"/>
</dbReference>